<feature type="domain" description="Vacuolar protein sorting-associated protein 8 central" evidence="1">
    <location>
        <begin position="199"/>
        <end position="416"/>
    </location>
</feature>
<dbReference type="EMBL" id="BRXZ01000465">
    <property type="protein sequence ID" value="GMI12226.1"/>
    <property type="molecule type" value="Genomic_DNA"/>
</dbReference>
<dbReference type="InterPro" id="IPR025941">
    <property type="entry name" value="Vps8_central_dom"/>
</dbReference>
<dbReference type="PANTHER" id="PTHR12616:SF8">
    <property type="entry name" value="VACUOLAR PROTEIN SORTING-ASSOCIATED PROTEIN 8 HOMOLOG"/>
    <property type="match status" value="1"/>
</dbReference>
<gene>
    <name evidence="2" type="ORF">TrRE_jg11082</name>
</gene>
<organism evidence="2 3">
    <name type="scientific">Triparma retinervis</name>
    <dbReference type="NCBI Taxonomy" id="2557542"/>
    <lineage>
        <taxon>Eukaryota</taxon>
        <taxon>Sar</taxon>
        <taxon>Stramenopiles</taxon>
        <taxon>Ochrophyta</taxon>
        <taxon>Bolidophyceae</taxon>
        <taxon>Parmales</taxon>
        <taxon>Triparmaceae</taxon>
        <taxon>Triparma</taxon>
    </lineage>
</organism>
<evidence type="ECO:0000259" key="1">
    <source>
        <dbReference type="Pfam" id="PF12816"/>
    </source>
</evidence>
<reference evidence="2" key="1">
    <citation type="submission" date="2022-07" db="EMBL/GenBank/DDBJ databases">
        <title>Genome analysis of Parmales, a sister group of diatoms, reveals the evolutionary specialization of diatoms from phago-mixotrophs to photoautotrophs.</title>
        <authorList>
            <person name="Ban H."/>
            <person name="Sato S."/>
            <person name="Yoshikawa S."/>
            <person name="Kazumasa Y."/>
            <person name="Nakamura Y."/>
            <person name="Ichinomiya M."/>
            <person name="Saitoh K."/>
            <person name="Sato N."/>
            <person name="Blanc-Mathieu R."/>
            <person name="Endo H."/>
            <person name="Kuwata A."/>
            <person name="Ogata H."/>
        </authorList>
    </citation>
    <scope>NUCLEOTIDE SEQUENCE</scope>
</reference>
<feature type="non-terminal residue" evidence="2">
    <location>
        <position position="722"/>
    </location>
</feature>
<comment type="caution">
    <text evidence="2">The sequence shown here is derived from an EMBL/GenBank/DDBJ whole genome shotgun (WGS) entry which is preliminary data.</text>
</comment>
<dbReference type="Proteomes" id="UP001165082">
    <property type="component" value="Unassembled WGS sequence"/>
</dbReference>
<dbReference type="GO" id="GO:0034058">
    <property type="term" value="P:endosomal vesicle fusion"/>
    <property type="evidence" value="ECO:0007669"/>
    <property type="project" value="TreeGrafter"/>
</dbReference>
<dbReference type="Pfam" id="PF12816">
    <property type="entry name" value="TPR_Vps8"/>
    <property type="match status" value="1"/>
</dbReference>
<dbReference type="GO" id="GO:0030897">
    <property type="term" value="C:HOPS complex"/>
    <property type="evidence" value="ECO:0007669"/>
    <property type="project" value="TreeGrafter"/>
</dbReference>
<dbReference type="PANTHER" id="PTHR12616">
    <property type="entry name" value="VACUOLAR PROTEIN SORTING VPS41"/>
    <property type="match status" value="1"/>
</dbReference>
<dbReference type="GO" id="GO:0006623">
    <property type="term" value="P:protein targeting to vacuole"/>
    <property type="evidence" value="ECO:0007669"/>
    <property type="project" value="InterPro"/>
</dbReference>
<protein>
    <recommendedName>
        <fullName evidence="1">Vacuolar protein sorting-associated protein 8 central domain-containing protein</fullName>
    </recommendedName>
</protein>
<evidence type="ECO:0000313" key="3">
    <source>
        <dbReference type="Proteomes" id="UP001165082"/>
    </source>
</evidence>
<proteinExistence type="predicted"/>
<dbReference type="AlphaFoldDB" id="A0A9W7FHK8"/>
<accession>A0A9W7FHK8</accession>
<dbReference type="GO" id="GO:0005770">
    <property type="term" value="C:late endosome"/>
    <property type="evidence" value="ECO:0007669"/>
    <property type="project" value="TreeGrafter"/>
</dbReference>
<name>A0A9W7FHK8_9STRA</name>
<dbReference type="InterPro" id="IPR045111">
    <property type="entry name" value="Vps41/Vps8"/>
</dbReference>
<sequence>PPSFIDIFSTTSLALVGIIDLLSPSPPPAPVTFSQYSNGQRWYHDSLAHCSNHTYILSETCLQILKVEDWNVKIDRLIASGEWLHALSLCLDHYETQILASSSALRRPSLSRSVSHTLNHHPFFSPPTPTPEEDMLAAYLSQYLGLAIENAPTSREATSSHFRMIANVVIEYCIVTKRLDLLFGEIFAAFVGAEQSHTFVDLLEPFVLADQLTYISPLVMSTFVEFCKMSNDLSRVERCLVHLDVKVMDFDSVLKLLRNNKMFVALLHVYTSGLDDFVAPLQIIYEEIFDAADADPDVHGFASARVSVPRVPSLPIGLPPKPVPLSPFSAAGGLAAVYVSRCFEGLRFPRGGEIPDVPDGGGGVAAQVLDLLLAEEYIVSKNPNKRKERDKSRGSKHPYVTILVKLDPEAILDVLKGLMVKEKDNGIWDLGERGVIENTDIVGILDEVFGGEELPTTSRPLFLEFVADLIIKDLVELEDTKLIQEVLLRLASSGPLKLVPVLKSLSPGTFNRAAAFEAVEGHNRAELVLHEGAHPVTPGSFGGVVRSYLVDREVQFRGGVFDYIEEEMGRSENDFMKGAVMEVLPDLVMCDVVKTVGLVKELECFELAMKALKRKGVNGDIVYSFLRFVFLGSGGSSEGLVAGGGGVGLTSMIGLDDRHLFIKLMCQYEGGEVYGFLKEKKGGGRQHHQRGGFEEGEDEEPRHICSSSLGMLTKHSSLCCAG</sequence>
<keyword evidence="3" id="KW-1185">Reference proteome</keyword>
<evidence type="ECO:0000313" key="2">
    <source>
        <dbReference type="EMBL" id="GMI12226.1"/>
    </source>
</evidence>
<dbReference type="OrthoDB" id="289913at2759"/>